<gene>
    <name evidence="3" type="ORF">g.24235</name>
    <name evidence="1" type="ORF">g.24240</name>
    <name evidence="2" type="ORF">g.24243</name>
</gene>
<proteinExistence type="predicted"/>
<sequence>MRRVDGIEGSEEGIEEGTLWIPLGPSFSNITFPASICSFLSLALLNNSMCVGGAEGTGTGGCTYTIYLVCLCQHSQCTSLPQLPVPPIYSQVESIQYGLHRDLRTEFSAKKSR</sequence>
<dbReference type="EMBL" id="GECU01005798">
    <property type="protein sequence ID" value="JAT01909.1"/>
    <property type="molecule type" value="Transcribed_RNA"/>
</dbReference>
<reference evidence="2" key="1">
    <citation type="submission" date="2015-11" db="EMBL/GenBank/DDBJ databases">
        <title>De novo transcriptome assembly of four potential Pierce s Disease insect vectors from Arizona vineyards.</title>
        <authorList>
            <person name="Tassone E.E."/>
        </authorList>
    </citation>
    <scope>NUCLEOTIDE SEQUENCE</scope>
</reference>
<dbReference type="EMBL" id="GECU01013239">
    <property type="protein sequence ID" value="JAS94467.1"/>
    <property type="molecule type" value="Transcribed_RNA"/>
</dbReference>
<organism evidence="2">
    <name type="scientific">Homalodisca liturata</name>
    <dbReference type="NCBI Taxonomy" id="320908"/>
    <lineage>
        <taxon>Eukaryota</taxon>
        <taxon>Metazoa</taxon>
        <taxon>Ecdysozoa</taxon>
        <taxon>Arthropoda</taxon>
        <taxon>Hexapoda</taxon>
        <taxon>Insecta</taxon>
        <taxon>Pterygota</taxon>
        <taxon>Neoptera</taxon>
        <taxon>Paraneoptera</taxon>
        <taxon>Hemiptera</taxon>
        <taxon>Auchenorrhyncha</taxon>
        <taxon>Membracoidea</taxon>
        <taxon>Cicadellidae</taxon>
        <taxon>Cicadellinae</taxon>
        <taxon>Proconiini</taxon>
        <taxon>Homalodisca</taxon>
    </lineage>
</organism>
<accession>A0A1B6J5N3</accession>
<name>A0A1B6J5N3_9HEMI</name>
<evidence type="ECO:0000313" key="1">
    <source>
        <dbReference type="EMBL" id="JAS85872.1"/>
    </source>
</evidence>
<evidence type="ECO:0000313" key="3">
    <source>
        <dbReference type="EMBL" id="JAT01909.1"/>
    </source>
</evidence>
<evidence type="ECO:0000313" key="2">
    <source>
        <dbReference type="EMBL" id="JAS94467.1"/>
    </source>
</evidence>
<dbReference type="AlphaFoldDB" id="A0A1B6J5N3"/>
<dbReference type="EMBL" id="GECU01021834">
    <property type="protein sequence ID" value="JAS85872.1"/>
    <property type="molecule type" value="Transcribed_RNA"/>
</dbReference>
<protein>
    <submittedName>
        <fullName evidence="2">Uncharacterized protein</fullName>
    </submittedName>
</protein>